<dbReference type="Gene3D" id="3.40.50.300">
    <property type="entry name" value="P-loop containing nucleotide triphosphate hydrolases"/>
    <property type="match status" value="2"/>
</dbReference>
<keyword evidence="7" id="KW-0413">Isomerase</keyword>
<protein>
    <recommendedName>
        <fullName evidence="9">DNA 3'-5' helicase</fullName>
        <ecNumber evidence="9">5.6.2.4</ecNumber>
    </recommendedName>
    <alternativeName>
        <fullName evidence="10">DNA 3'-5' helicase II</fullName>
    </alternativeName>
</protein>
<evidence type="ECO:0000256" key="5">
    <source>
        <dbReference type="ARBA" id="ARBA00022840"/>
    </source>
</evidence>
<evidence type="ECO:0000256" key="9">
    <source>
        <dbReference type="ARBA" id="ARBA00034808"/>
    </source>
</evidence>
<dbReference type="PROSITE" id="PS51217">
    <property type="entry name" value="UVRD_HELICASE_CTER"/>
    <property type="match status" value="1"/>
</dbReference>
<feature type="binding site" evidence="12">
    <location>
        <begin position="31"/>
        <end position="38"/>
    </location>
    <ligand>
        <name>ATP</name>
        <dbReference type="ChEBI" id="CHEBI:30616"/>
    </ligand>
</feature>
<organism evidence="15">
    <name type="scientific">Klebsiella pneumoniae</name>
    <dbReference type="NCBI Taxonomy" id="573"/>
    <lineage>
        <taxon>Bacteria</taxon>
        <taxon>Pseudomonadati</taxon>
        <taxon>Pseudomonadota</taxon>
        <taxon>Gammaproteobacteria</taxon>
        <taxon>Enterobacterales</taxon>
        <taxon>Enterobacteriaceae</taxon>
        <taxon>Klebsiella/Raoultella group</taxon>
        <taxon>Klebsiella</taxon>
        <taxon>Klebsiella pneumoniae complex</taxon>
    </lineage>
</organism>
<evidence type="ECO:0000256" key="3">
    <source>
        <dbReference type="ARBA" id="ARBA00022801"/>
    </source>
</evidence>
<dbReference type="RefSeq" id="WP_227648699.1">
    <property type="nucleotide sequence ID" value="NZ_HG918041.1"/>
</dbReference>
<comment type="catalytic activity">
    <reaction evidence="11">
        <text>ATP + H2O = ADP + phosphate + H(+)</text>
        <dbReference type="Rhea" id="RHEA:13065"/>
        <dbReference type="ChEBI" id="CHEBI:15377"/>
        <dbReference type="ChEBI" id="CHEBI:15378"/>
        <dbReference type="ChEBI" id="CHEBI:30616"/>
        <dbReference type="ChEBI" id="CHEBI:43474"/>
        <dbReference type="ChEBI" id="CHEBI:456216"/>
        <dbReference type="EC" id="5.6.2.4"/>
    </reaction>
</comment>
<dbReference type="GO" id="GO:0043138">
    <property type="term" value="F:3'-5' DNA helicase activity"/>
    <property type="evidence" value="ECO:0007669"/>
    <property type="project" value="UniProtKB-EC"/>
</dbReference>
<dbReference type="InterPro" id="IPR027417">
    <property type="entry name" value="P-loop_NTPase"/>
</dbReference>
<evidence type="ECO:0000256" key="7">
    <source>
        <dbReference type="ARBA" id="ARBA00023235"/>
    </source>
</evidence>
<evidence type="ECO:0000259" key="14">
    <source>
        <dbReference type="PROSITE" id="PS51217"/>
    </source>
</evidence>
<feature type="domain" description="UvrD-like helicase ATP-binding" evidence="13">
    <location>
        <begin position="10"/>
        <end position="270"/>
    </location>
</feature>
<dbReference type="PANTHER" id="PTHR11070">
    <property type="entry name" value="UVRD / RECB / PCRA DNA HELICASE FAMILY MEMBER"/>
    <property type="match status" value="1"/>
</dbReference>
<dbReference type="Gene3D" id="1.10.486.10">
    <property type="entry name" value="PCRA, domain 4"/>
    <property type="match status" value="1"/>
</dbReference>
<dbReference type="GO" id="GO:0003677">
    <property type="term" value="F:DNA binding"/>
    <property type="evidence" value="ECO:0007669"/>
    <property type="project" value="UniProtKB-KW"/>
</dbReference>
<dbReference type="EC" id="5.6.2.4" evidence="9"/>
<dbReference type="PROSITE" id="PS51198">
    <property type="entry name" value="UVRD_HELICASE_ATP_BIND"/>
    <property type="match status" value="1"/>
</dbReference>
<dbReference type="InterPro" id="IPR014016">
    <property type="entry name" value="UvrD-like_ATP-bd"/>
</dbReference>
<dbReference type="EMBL" id="HG918041">
    <property type="protein sequence ID" value="CDM79839.1"/>
    <property type="molecule type" value="Genomic_DNA"/>
</dbReference>
<evidence type="ECO:0000256" key="2">
    <source>
        <dbReference type="ARBA" id="ARBA00022741"/>
    </source>
</evidence>
<dbReference type="GO" id="GO:0005524">
    <property type="term" value="F:ATP binding"/>
    <property type="evidence" value="ECO:0007669"/>
    <property type="project" value="UniProtKB-UniRule"/>
</dbReference>
<name>A0A024HW47_KLEPN</name>
<evidence type="ECO:0000256" key="6">
    <source>
        <dbReference type="ARBA" id="ARBA00023125"/>
    </source>
</evidence>
<evidence type="ECO:0000256" key="8">
    <source>
        <dbReference type="ARBA" id="ARBA00034617"/>
    </source>
</evidence>
<evidence type="ECO:0000256" key="12">
    <source>
        <dbReference type="PROSITE-ProRule" id="PRU00560"/>
    </source>
</evidence>
<dbReference type="Gene3D" id="1.10.10.160">
    <property type="match status" value="1"/>
</dbReference>
<dbReference type="InterPro" id="IPR013986">
    <property type="entry name" value="DExx_box_DNA_helicase_dom_sf"/>
</dbReference>
<keyword evidence="5 12" id="KW-0067">ATP-binding</keyword>
<gene>
    <name evidence="15" type="primary">trhI</name>
    <name evidence="15" type="ORF">PENVA_0223</name>
</gene>
<dbReference type="SUPFAM" id="SSF52540">
    <property type="entry name" value="P-loop containing nucleoside triphosphate hydrolases"/>
    <property type="match status" value="1"/>
</dbReference>
<evidence type="ECO:0000313" key="15">
    <source>
        <dbReference type="EMBL" id="CDM79839.1"/>
    </source>
</evidence>
<dbReference type="InterPro" id="IPR000212">
    <property type="entry name" value="DNA_helicase_UvrD/REP"/>
</dbReference>
<dbReference type="InterPro" id="IPR014017">
    <property type="entry name" value="DNA_helicase_UvrD-like_C"/>
</dbReference>
<keyword evidence="3 12" id="KW-0378">Hydrolase</keyword>
<dbReference type="Pfam" id="PF00580">
    <property type="entry name" value="UvrD-helicase"/>
    <property type="match status" value="1"/>
</dbReference>
<evidence type="ECO:0000256" key="10">
    <source>
        <dbReference type="ARBA" id="ARBA00034923"/>
    </source>
</evidence>
<keyword evidence="4 12" id="KW-0347">Helicase</keyword>
<dbReference type="Pfam" id="PF13361">
    <property type="entry name" value="UvrD_C"/>
    <property type="match status" value="2"/>
</dbReference>
<keyword evidence="6" id="KW-0238">DNA-binding</keyword>
<evidence type="ECO:0000259" key="13">
    <source>
        <dbReference type="PROSITE" id="PS51198"/>
    </source>
</evidence>
<comment type="catalytic activity">
    <reaction evidence="8">
        <text>Couples ATP hydrolysis with the unwinding of duplex DNA by translocating in the 3'-5' direction.</text>
        <dbReference type="EC" id="5.6.2.4"/>
    </reaction>
</comment>
<reference evidence="15" key="1">
    <citation type="journal article" date="2014" name="Antimicrob. Agents Chemother.">
        <title>IncH-Type Plasmid Harboring blaCTX-M-15, blaDHA-1, and qnrB4 Genes Recovered from Animal Isolates.</title>
        <authorList>
            <person name="Schluter A."/>
            <person name="Nordmann P."/>
            <person name="Bonnin R.A."/>
            <person name="Millemann Y."/>
            <person name="Eikmeyer F.G."/>
            <person name="Wibberg D."/>
            <person name="Puhler A."/>
            <person name="Poirel L."/>
        </authorList>
    </citation>
    <scope>NUCLEOTIDE SEQUENCE [LARGE SCALE GENOMIC DNA]</scope>
    <source>
        <strain evidence="15">Kp15</strain>
        <plasmid evidence="15">pENVA</plasmid>
    </source>
</reference>
<geneLocation type="plasmid" evidence="15">
    <name>pENVA</name>
</geneLocation>
<accession>A0A024HW47</accession>
<keyword evidence="2 12" id="KW-0547">Nucleotide-binding</keyword>
<dbReference type="GO" id="GO:0016887">
    <property type="term" value="F:ATP hydrolysis activity"/>
    <property type="evidence" value="ECO:0007669"/>
    <property type="project" value="RHEA"/>
</dbReference>
<comment type="similarity">
    <text evidence="1">Belongs to the helicase family. UvrD subfamily.</text>
</comment>
<proteinExistence type="inferred from homology"/>
<evidence type="ECO:0000256" key="4">
    <source>
        <dbReference type="ARBA" id="ARBA00022806"/>
    </source>
</evidence>
<feature type="domain" description="UvrD-like helicase C-terminal" evidence="14">
    <location>
        <begin position="271"/>
        <end position="524"/>
    </location>
</feature>
<dbReference type="GO" id="GO:0000725">
    <property type="term" value="P:recombinational repair"/>
    <property type="evidence" value="ECO:0007669"/>
    <property type="project" value="TreeGrafter"/>
</dbReference>
<sequence>MQEHEGVKMSSSTEEQERVIRNMDKNTMVIACPGSGKSFTMKEGTKAIFQRHPLARVSLVTFTRAATDSLKNSLQKMIEPRFINRIEVDTFHGFIKKMVTQTGWNGGLLIGHKQMAMVSRVQKHLNYHESVNDIMPFIDGIGRELNPDIIRIKYTRDQVAFYNEYMRFCKKDNVADFNSLSKYVVGMLSADKMRPLSITHLIVDEVQDTDGIQFTWISEHAKRGINTTIVGDDDQTIYSFRDAGGVKIFRQFDKTYNPNVFHLTKCFRCAPLILKFADTVIRKNKARYEKSLVSGRHGDKGKVTFIRSDNADDQFEVIKGLVEKNPHDWAILSRNNTTLDKMESYLEVPVSRIGGKSFWEALEPSNILHLFSFFRQPSNIGLMKRVLSFLNEDEQILDTVWKQMSSRKVTFQQIDLPPDVSVLTKTLHKHMAMMMTDTRIKEEIENRFKKIREWLEMAGYKMSNTKGEPSVTRISLMSCYRWAMKDGWLKMLNIAAGMTMGNKKESSETEQSGICLCTLHGSKGLEWKKVLIVNCNHDQIPSPKVIGDEGIEEERRLFFVGMTRAELELYITWHGKPSAFITESFPKVVELSEENPCIDGCEDMCLQ</sequence>
<evidence type="ECO:0000256" key="11">
    <source>
        <dbReference type="ARBA" id="ARBA00048988"/>
    </source>
</evidence>
<evidence type="ECO:0000256" key="1">
    <source>
        <dbReference type="ARBA" id="ARBA00009922"/>
    </source>
</evidence>
<dbReference type="PANTHER" id="PTHR11070:SF2">
    <property type="entry name" value="ATP-DEPENDENT DNA HELICASE SRS2"/>
    <property type="match status" value="1"/>
</dbReference>
<dbReference type="AlphaFoldDB" id="A0A024HW47"/>
<keyword evidence="15" id="KW-0614">Plasmid</keyword>